<dbReference type="STRING" id="380248.SAMN05216251_102516"/>
<evidence type="ECO:0000313" key="2">
    <source>
        <dbReference type="Proteomes" id="UP000199323"/>
    </source>
</evidence>
<sequence>MTWVGREGVEAAGAAVARSCGRYGNQPADLGLLVPAERRHEVRGQRADGGGGVWGSATATRSSYPRAVSARRWPKWRRRRAPADGLDVDPLGRVAIGYVYLTVEFARPSAPGFASLDFMAATTRMSLLFERSASVREVFTGLTAASGGVCCLLDKECVEYRVYRLNGEAVRETVPGPRFADMDELAAVWRRPDAHGRGTHRPLP</sequence>
<proteinExistence type="predicted"/>
<dbReference type="EMBL" id="FONG01000002">
    <property type="protein sequence ID" value="SFE33179.1"/>
    <property type="molecule type" value="Genomic_DNA"/>
</dbReference>
<reference evidence="1 2" key="1">
    <citation type="submission" date="2016-10" db="EMBL/GenBank/DDBJ databases">
        <authorList>
            <person name="de Groot N.N."/>
        </authorList>
    </citation>
    <scope>NUCLEOTIDE SEQUENCE [LARGE SCALE GENOMIC DNA]</scope>
    <source>
        <strain evidence="1 2">CGMCC 4.3510</strain>
    </source>
</reference>
<keyword evidence="2" id="KW-1185">Reference proteome</keyword>
<name>A0A1I1ZNB4_9ACTN</name>
<gene>
    <name evidence="1" type="ORF">SAMN05216251_102516</name>
</gene>
<protein>
    <submittedName>
        <fullName evidence="1">Uncharacterized protein</fullName>
    </submittedName>
</protein>
<evidence type="ECO:0000313" key="1">
    <source>
        <dbReference type="EMBL" id="SFE33179.1"/>
    </source>
</evidence>
<organism evidence="1 2">
    <name type="scientific">Actinacidiphila alni</name>
    <dbReference type="NCBI Taxonomy" id="380248"/>
    <lineage>
        <taxon>Bacteria</taxon>
        <taxon>Bacillati</taxon>
        <taxon>Actinomycetota</taxon>
        <taxon>Actinomycetes</taxon>
        <taxon>Kitasatosporales</taxon>
        <taxon>Streptomycetaceae</taxon>
        <taxon>Actinacidiphila</taxon>
    </lineage>
</organism>
<accession>A0A1I1ZNB4</accession>
<dbReference type="Proteomes" id="UP000199323">
    <property type="component" value="Unassembled WGS sequence"/>
</dbReference>
<dbReference type="AlphaFoldDB" id="A0A1I1ZNB4"/>